<comment type="caution">
    <text evidence="1">The sequence shown here is derived from an EMBL/GenBank/DDBJ whole genome shotgun (WGS) entry which is preliminary data.</text>
</comment>
<dbReference type="EMBL" id="JAHHHN010000003">
    <property type="protein sequence ID" value="MBW4560743.1"/>
    <property type="molecule type" value="Genomic_DNA"/>
</dbReference>
<gene>
    <name evidence="1" type="ORF">KME32_06200</name>
</gene>
<name>A0A951PX42_9NOST</name>
<dbReference type="Proteomes" id="UP000715781">
    <property type="component" value="Unassembled WGS sequence"/>
</dbReference>
<reference evidence="1" key="1">
    <citation type="submission" date="2021-05" db="EMBL/GenBank/DDBJ databases">
        <authorList>
            <person name="Pietrasiak N."/>
            <person name="Ward R."/>
            <person name="Stajich J.E."/>
            <person name="Kurbessoian T."/>
        </authorList>
    </citation>
    <scope>NUCLEOTIDE SEQUENCE</scope>
    <source>
        <strain evidence="1">JT2-VF2</strain>
    </source>
</reference>
<organism evidence="1 2">
    <name type="scientific">Mojavia pulchra JT2-VF2</name>
    <dbReference type="NCBI Taxonomy" id="287848"/>
    <lineage>
        <taxon>Bacteria</taxon>
        <taxon>Bacillati</taxon>
        <taxon>Cyanobacteriota</taxon>
        <taxon>Cyanophyceae</taxon>
        <taxon>Nostocales</taxon>
        <taxon>Nostocaceae</taxon>
    </lineage>
</organism>
<accession>A0A951PX42</accession>
<reference evidence="1" key="2">
    <citation type="journal article" date="2022" name="Microbiol. Resour. Announc.">
        <title>Metagenome Sequencing to Explore Phylogenomics of Terrestrial Cyanobacteria.</title>
        <authorList>
            <person name="Ward R.D."/>
            <person name="Stajich J.E."/>
            <person name="Johansen J.R."/>
            <person name="Huntemann M."/>
            <person name="Clum A."/>
            <person name="Foster B."/>
            <person name="Foster B."/>
            <person name="Roux S."/>
            <person name="Palaniappan K."/>
            <person name="Varghese N."/>
            <person name="Mukherjee S."/>
            <person name="Reddy T.B.K."/>
            <person name="Daum C."/>
            <person name="Copeland A."/>
            <person name="Chen I.A."/>
            <person name="Ivanova N.N."/>
            <person name="Kyrpides N.C."/>
            <person name="Shapiro N."/>
            <person name="Eloe-Fadrosh E.A."/>
            <person name="Pietrasiak N."/>
        </authorList>
    </citation>
    <scope>NUCLEOTIDE SEQUENCE</scope>
    <source>
        <strain evidence="1">JT2-VF2</strain>
    </source>
</reference>
<sequence length="49" mass="5190">MSARRYLLAVSVNLPILELISQYASDKPAIAGLVCLGVPCRVTSASQTL</sequence>
<dbReference type="AlphaFoldDB" id="A0A951PX42"/>
<evidence type="ECO:0000313" key="2">
    <source>
        <dbReference type="Proteomes" id="UP000715781"/>
    </source>
</evidence>
<protein>
    <submittedName>
        <fullName evidence="1">Uncharacterized protein</fullName>
    </submittedName>
</protein>
<proteinExistence type="predicted"/>
<evidence type="ECO:0000313" key="1">
    <source>
        <dbReference type="EMBL" id="MBW4560743.1"/>
    </source>
</evidence>